<dbReference type="GO" id="GO:0015891">
    <property type="term" value="P:siderophore transport"/>
    <property type="evidence" value="ECO:0007669"/>
    <property type="project" value="InterPro"/>
</dbReference>
<evidence type="ECO:0000256" key="7">
    <source>
        <dbReference type="ARBA" id="ARBA00022927"/>
    </source>
</evidence>
<reference evidence="11 12" key="1">
    <citation type="submission" date="2017-06" db="EMBL/GenBank/DDBJ databases">
        <authorList>
            <person name="Kim H.J."/>
            <person name="Triplett B.A."/>
        </authorList>
    </citation>
    <scope>NUCLEOTIDE SEQUENCE [LARGE SCALE GENOMIC DNA]</scope>
    <source>
        <strain evidence="11 12">DSM 18704</strain>
    </source>
</reference>
<evidence type="ECO:0000313" key="11">
    <source>
        <dbReference type="EMBL" id="SNS79196.1"/>
    </source>
</evidence>
<dbReference type="GO" id="GO:0031992">
    <property type="term" value="F:energy transducer activity"/>
    <property type="evidence" value="ECO:0007669"/>
    <property type="project" value="InterPro"/>
</dbReference>
<gene>
    <name evidence="11" type="ORF">SAMN05421770_102347</name>
</gene>
<evidence type="ECO:0000256" key="5">
    <source>
        <dbReference type="ARBA" id="ARBA00022519"/>
    </source>
</evidence>
<keyword evidence="6" id="KW-0812">Transmembrane</keyword>
<keyword evidence="4" id="KW-1003">Cell membrane</keyword>
<dbReference type="PROSITE" id="PS52015">
    <property type="entry name" value="TONB_CTD"/>
    <property type="match status" value="1"/>
</dbReference>
<feature type="domain" description="TonB C-terminal" evidence="10">
    <location>
        <begin position="186"/>
        <end position="277"/>
    </location>
</feature>
<evidence type="ECO:0000256" key="9">
    <source>
        <dbReference type="ARBA" id="ARBA00023136"/>
    </source>
</evidence>
<dbReference type="EMBL" id="FZOU01000002">
    <property type="protein sequence ID" value="SNS79196.1"/>
    <property type="molecule type" value="Genomic_DNA"/>
</dbReference>
<evidence type="ECO:0000259" key="10">
    <source>
        <dbReference type="PROSITE" id="PS52015"/>
    </source>
</evidence>
<dbReference type="Proteomes" id="UP000198356">
    <property type="component" value="Unassembled WGS sequence"/>
</dbReference>
<comment type="similarity">
    <text evidence="2">Belongs to the TonB family.</text>
</comment>
<dbReference type="NCBIfam" id="TIGR01352">
    <property type="entry name" value="tonB_Cterm"/>
    <property type="match status" value="1"/>
</dbReference>
<keyword evidence="8" id="KW-1133">Transmembrane helix</keyword>
<evidence type="ECO:0000256" key="4">
    <source>
        <dbReference type="ARBA" id="ARBA00022475"/>
    </source>
</evidence>
<dbReference type="InterPro" id="IPR006260">
    <property type="entry name" value="TonB/TolA_C"/>
</dbReference>
<dbReference type="InterPro" id="IPR051045">
    <property type="entry name" value="TonB-dependent_transducer"/>
</dbReference>
<dbReference type="OrthoDB" id="123206at2"/>
<evidence type="ECO:0000256" key="6">
    <source>
        <dbReference type="ARBA" id="ARBA00022692"/>
    </source>
</evidence>
<dbReference type="GO" id="GO:0030288">
    <property type="term" value="C:outer membrane-bounded periplasmic space"/>
    <property type="evidence" value="ECO:0007669"/>
    <property type="project" value="InterPro"/>
</dbReference>
<dbReference type="Pfam" id="PF03544">
    <property type="entry name" value="TonB_C"/>
    <property type="match status" value="1"/>
</dbReference>
<dbReference type="GO" id="GO:0005886">
    <property type="term" value="C:plasma membrane"/>
    <property type="evidence" value="ECO:0007669"/>
    <property type="project" value="UniProtKB-SubCell"/>
</dbReference>
<sequence>MSKVVDAFLAGYAPIPKLQERVKPMFEDSLFSSQPQPATSRKRWTTVASIGIQCAIAGAIIAVPMLNPETLHTAVTPPSAVFFMHREPPPPPKPVPVRLAESVTNSVSTTPQPMVERIHSALPSRPAAAAADDGPAPLIAMNSGMGNGSAITALTGTGTGTGVGVSVSAAPGGEAGRPGTPPRISSGVSKGMLITEIKPVYPTIARAARVQGTIMLSAVIDKTGRITGLQVVSGPEMLRGAALDAVRGARYRPFLLNGEPTEVLTTISVNFRMDGQA</sequence>
<dbReference type="Gene3D" id="3.30.1150.10">
    <property type="match status" value="1"/>
</dbReference>
<evidence type="ECO:0000256" key="1">
    <source>
        <dbReference type="ARBA" id="ARBA00004383"/>
    </source>
</evidence>
<dbReference type="InterPro" id="IPR037682">
    <property type="entry name" value="TonB_C"/>
</dbReference>
<dbReference type="AlphaFoldDB" id="A0A239HCM9"/>
<keyword evidence="3" id="KW-0813">Transport</keyword>
<proteinExistence type="inferred from homology"/>
<keyword evidence="12" id="KW-1185">Reference proteome</keyword>
<dbReference type="GO" id="GO:0015031">
    <property type="term" value="P:protein transport"/>
    <property type="evidence" value="ECO:0007669"/>
    <property type="project" value="UniProtKB-KW"/>
</dbReference>
<dbReference type="InterPro" id="IPR003538">
    <property type="entry name" value="TonB"/>
</dbReference>
<evidence type="ECO:0000256" key="2">
    <source>
        <dbReference type="ARBA" id="ARBA00006555"/>
    </source>
</evidence>
<dbReference type="PANTHER" id="PTHR33446">
    <property type="entry name" value="PROTEIN TONB-RELATED"/>
    <property type="match status" value="1"/>
</dbReference>
<organism evidence="11 12">
    <name type="scientific">Granulicella rosea</name>
    <dbReference type="NCBI Taxonomy" id="474952"/>
    <lineage>
        <taxon>Bacteria</taxon>
        <taxon>Pseudomonadati</taxon>
        <taxon>Acidobacteriota</taxon>
        <taxon>Terriglobia</taxon>
        <taxon>Terriglobales</taxon>
        <taxon>Acidobacteriaceae</taxon>
        <taxon>Granulicella</taxon>
    </lineage>
</organism>
<dbReference type="PRINTS" id="PR01374">
    <property type="entry name" value="TONBPROTEIN"/>
</dbReference>
<keyword evidence="7" id="KW-0653">Protein transport</keyword>
<comment type="subcellular location">
    <subcellularLocation>
        <location evidence="1">Cell inner membrane</location>
        <topology evidence="1">Single-pass membrane protein</topology>
        <orientation evidence="1">Periplasmic side</orientation>
    </subcellularLocation>
</comment>
<evidence type="ECO:0000256" key="3">
    <source>
        <dbReference type="ARBA" id="ARBA00022448"/>
    </source>
</evidence>
<evidence type="ECO:0000313" key="12">
    <source>
        <dbReference type="Proteomes" id="UP000198356"/>
    </source>
</evidence>
<protein>
    <submittedName>
        <fullName evidence="11">Protein TonB</fullName>
    </submittedName>
</protein>
<dbReference type="SUPFAM" id="SSF74653">
    <property type="entry name" value="TolA/TonB C-terminal domain"/>
    <property type="match status" value="1"/>
</dbReference>
<keyword evidence="5" id="KW-0997">Cell inner membrane</keyword>
<accession>A0A239HCM9</accession>
<name>A0A239HCM9_9BACT</name>
<keyword evidence="9" id="KW-0472">Membrane</keyword>
<evidence type="ECO:0000256" key="8">
    <source>
        <dbReference type="ARBA" id="ARBA00022989"/>
    </source>
</evidence>
<dbReference type="GO" id="GO:0055085">
    <property type="term" value="P:transmembrane transport"/>
    <property type="evidence" value="ECO:0007669"/>
    <property type="project" value="InterPro"/>
</dbReference>